<reference evidence="2" key="1">
    <citation type="submission" date="2021-05" db="EMBL/GenBank/DDBJ databases">
        <authorList>
            <person name="Alioto T."/>
            <person name="Alioto T."/>
            <person name="Gomez Garrido J."/>
        </authorList>
    </citation>
    <scope>NUCLEOTIDE SEQUENCE</scope>
</reference>
<dbReference type="GO" id="GO:0030337">
    <property type="term" value="F:DNA polymerase processivity factor activity"/>
    <property type="evidence" value="ECO:0007669"/>
    <property type="project" value="TreeGrafter"/>
</dbReference>
<dbReference type="EMBL" id="HBUF01564091">
    <property type="protein sequence ID" value="CAG6763733.1"/>
    <property type="molecule type" value="Transcribed_RNA"/>
</dbReference>
<feature type="region of interest" description="Disordered" evidence="1">
    <location>
        <begin position="208"/>
        <end position="234"/>
    </location>
</feature>
<dbReference type="EMBL" id="HBUF01220867">
    <property type="protein sequence ID" value="CAG6669349.1"/>
    <property type="molecule type" value="Transcribed_RNA"/>
</dbReference>
<dbReference type="EMBL" id="HBUF01220868">
    <property type="protein sequence ID" value="CAG6669350.1"/>
    <property type="molecule type" value="Transcribed_RNA"/>
</dbReference>
<keyword evidence="2" id="KW-0251">Elongation factor</keyword>
<dbReference type="AlphaFoldDB" id="A0A8D8WT31"/>
<sequence>MMPVMKQNLFRILEQQMKYCTAVLTNKKPNTVKPLKVSSKIITPKLSKEQLESVNYVTGIHMGTTCISWALLQIENNTRHHLLDWNHMPFPPNTQKLHIHELSKLIFEARDCLPESDLYVTESLNPVIRSSSNPVLQVALELISQLQSMLCVALSESGSALDTHPKLVFLKNRSSAKLFNLLLKSECITSRHIIENLIQSQTLSDTQYYSTEHESEPRTRSSGVEGSADSSGLSSLTSGLNFHTRVLMDEMFISRYDTTRGYPQESLALALLYAICFTGLVARPNENVVRRMYLAQTTDS</sequence>
<dbReference type="PANTHER" id="PTHR21053:SF2">
    <property type="entry name" value="TRANSCRIPTION ELONGATION FACTOR, MITOCHONDRIAL"/>
    <property type="match status" value="1"/>
</dbReference>
<protein>
    <submittedName>
        <fullName evidence="2">Transcription elongation factor, mitochondrial</fullName>
    </submittedName>
</protein>
<dbReference type="EMBL" id="HBUF01564092">
    <property type="protein sequence ID" value="CAG6763735.1"/>
    <property type="molecule type" value="Transcribed_RNA"/>
</dbReference>
<dbReference type="PANTHER" id="PTHR21053">
    <property type="entry name" value="TRANSCRIPTION ELONGATION FACTOR, MITOCHONDRIAL"/>
    <property type="match status" value="1"/>
</dbReference>
<dbReference type="EMBL" id="HBUF01042824">
    <property type="protein sequence ID" value="CAG6618573.1"/>
    <property type="molecule type" value="Transcribed_RNA"/>
</dbReference>
<dbReference type="GO" id="GO:0003746">
    <property type="term" value="F:translation elongation factor activity"/>
    <property type="evidence" value="ECO:0007669"/>
    <property type="project" value="UniProtKB-KW"/>
</dbReference>
<accession>A0A8D8WT31</accession>
<keyword evidence="2" id="KW-0648">Protein biosynthesis</keyword>
<dbReference type="EMBL" id="HBUF01220866">
    <property type="protein sequence ID" value="CAG6669348.1"/>
    <property type="molecule type" value="Transcribed_RNA"/>
</dbReference>
<name>A0A8D8WT31_9HEMI</name>
<proteinExistence type="predicted"/>
<evidence type="ECO:0000256" key="1">
    <source>
        <dbReference type="SAM" id="MobiDB-lite"/>
    </source>
</evidence>
<dbReference type="EMBL" id="HBUF01042823">
    <property type="protein sequence ID" value="CAG6618572.1"/>
    <property type="molecule type" value="Transcribed_RNA"/>
</dbReference>
<organism evidence="2">
    <name type="scientific">Cacopsylla melanoneura</name>
    <dbReference type="NCBI Taxonomy" id="428564"/>
    <lineage>
        <taxon>Eukaryota</taxon>
        <taxon>Metazoa</taxon>
        <taxon>Ecdysozoa</taxon>
        <taxon>Arthropoda</taxon>
        <taxon>Hexapoda</taxon>
        <taxon>Insecta</taxon>
        <taxon>Pterygota</taxon>
        <taxon>Neoptera</taxon>
        <taxon>Paraneoptera</taxon>
        <taxon>Hemiptera</taxon>
        <taxon>Sternorrhyncha</taxon>
        <taxon>Psylloidea</taxon>
        <taxon>Psyllidae</taxon>
        <taxon>Psyllinae</taxon>
        <taxon>Cacopsylla</taxon>
    </lineage>
</organism>
<dbReference type="GO" id="GO:0042645">
    <property type="term" value="C:mitochondrial nucleoid"/>
    <property type="evidence" value="ECO:0007669"/>
    <property type="project" value="TreeGrafter"/>
</dbReference>
<dbReference type="GO" id="GO:0006392">
    <property type="term" value="P:transcription elongation by mitochondrial RNA polymerase"/>
    <property type="evidence" value="ECO:0007669"/>
    <property type="project" value="InterPro"/>
</dbReference>
<evidence type="ECO:0000313" key="2">
    <source>
        <dbReference type="EMBL" id="CAG6669349.1"/>
    </source>
</evidence>
<dbReference type="InterPro" id="IPR039150">
    <property type="entry name" value="TEFM"/>
</dbReference>